<dbReference type="FunFam" id="3.40.50.300:FF:001067">
    <property type="entry name" value="DNA mismatch repair protein MSH5"/>
    <property type="match status" value="1"/>
</dbReference>
<evidence type="ECO:0000256" key="16">
    <source>
        <dbReference type="ARBA" id="ARBA00077470"/>
    </source>
</evidence>
<dbReference type="InterPro" id="IPR000432">
    <property type="entry name" value="DNA_mismatch_repair_MutS_C"/>
</dbReference>
<feature type="signal peptide" evidence="17">
    <location>
        <begin position="1"/>
        <end position="22"/>
    </location>
</feature>
<dbReference type="InterPro" id="IPR027417">
    <property type="entry name" value="P-loop_NTPase"/>
</dbReference>
<dbReference type="GO" id="GO:0005634">
    <property type="term" value="C:nucleus"/>
    <property type="evidence" value="ECO:0007669"/>
    <property type="project" value="UniProtKB-SubCell"/>
</dbReference>
<evidence type="ECO:0000256" key="1">
    <source>
        <dbReference type="ARBA" id="ARBA00004123"/>
    </source>
</evidence>
<keyword evidence="11" id="KW-0238">DNA-binding</keyword>
<evidence type="ECO:0000259" key="18">
    <source>
        <dbReference type="PROSITE" id="PS00486"/>
    </source>
</evidence>
<evidence type="ECO:0000256" key="13">
    <source>
        <dbReference type="ARBA" id="ARBA00023242"/>
    </source>
</evidence>
<gene>
    <name evidence="19" type="ORF">B7463_g362</name>
</gene>
<evidence type="ECO:0000256" key="12">
    <source>
        <dbReference type="ARBA" id="ARBA00023136"/>
    </source>
</evidence>
<keyword evidence="20" id="KW-1185">Reference proteome</keyword>
<keyword evidence="14" id="KW-0469">Meiosis</keyword>
<evidence type="ECO:0000256" key="17">
    <source>
        <dbReference type="SAM" id="SignalP"/>
    </source>
</evidence>
<keyword evidence="13" id="KW-0539">Nucleus</keyword>
<evidence type="ECO:0000256" key="14">
    <source>
        <dbReference type="ARBA" id="ARBA00023254"/>
    </source>
</evidence>
<evidence type="ECO:0000256" key="10">
    <source>
        <dbReference type="ARBA" id="ARBA00022989"/>
    </source>
</evidence>
<accession>A0A3E2HRL3</accession>
<keyword evidence="10" id="KW-1133">Transmembrane helix</keyword>
<comment type="subcellular location">
    <subcellularLocation>
        <location evidence="3">Chromosome</location>
    </subcellularLocation>
    <subcellularLocation>
        <location evidence="2">Endomembrane system</location>
        <topology evidence="2">Multi-pass membrane protein</topology>
    </subcellularLocation>
    <subcellularLocation>
        <location evidence="1">Nucleus</location>
    </subcellularLocation>
</comment>
<dbReference type="GO" id="GO:0030983">
    <property type="term" value="F:mismatched DNA binding"/>
    <property type="evidence" value="ECO:0007669"/>
    <property type="project" value="InterPro"/>
</dbReference>
<name>A0A3E2HRL3_SCYLI</name>
<keyword evidence="6" id="KW-0158">Chromosome</keyword>
<dbReference type="OrthoDB" id="29596at2759"/>
<dbReference type="InterPro" id="IPR018937">
    <property type="entry name" value="MMgT"/>
</dbReference>
<proteinExistence type="inferred from homology"/>
<evidence type="ECO:0000256" key="7">
    <source>
        <dbReference type="ARBA" id="ARBA00022692"/>
    </source>
</evidence>
<dbReference type="GO" id="GO:0140664">
    <property type="term" value="F:ATP-dependent DNA damage sensor activity"/>
    <property type="evidence" value="ECO:0007669"/>
    <property type="project" value="InterPro"/>
</dbReference>
<dbReference type="Gene3D" id="3.40.50.300">
    <property type="entry name" value="P-loop containing nucleotide triphosphate hydrolases"/>
    <property type="match status" value="1"/>
</dbReference>
<comment type="caution">
    <text evidence="19">The sequence shown here is derived from an EMBL/GenBank/DDBJ whole genome shotgun (WGS) entry which is preliminary data.</text>
</comment>
<feature type="chain" id="PRO_5017770874" description="DNA mismatch repair protein MSH5" evidence="17">
    <location>
        <begin position="23"/>
        <end position="1047"/>
    </location>
</feature>
<evidence type="ECO:0000256" key="2">
    <source>
        <dbReference type="ARBA" id="ARBA00004127"/>
    </source>
</evidence>
<dbReference type="InterPro" id="IPR007696">
    <property type="entry name" value="DNA_mismatch_repair_MutS_core"/>
</dbReference>
<dbReference type="Pfam" id="PF10270">
    <property type="entry name" value="MMgT"/>
    <property type="match status" value="1"/>
</dbReference>
<evidence type="ECO:0000256" key="9">
    <source>
        <dbReference type="ARBA" id="ARBA00022840"/>
    </source>
</evidence>
<keyword evidence="7" id="KW-0812">Transmembrane</keyword>
<dbReference type="InterPro" id="IPR045076">
    <property type="entry name" value="MutS"/>
</dbReference>
<dbReference type="EMBL" id="NCSJ02000003">
    <property type="protein sequence ID" value="RFU35986.1"/>
    <property type="molecule type" value="Genomic_DNA"/>
</dbReference>
<dbReference type="SMART" id="SM00534">
    <property type="entry name" value="MUTSac"/>
    <property type="match status" value="1"/>
</dbReference>
<evidence type="ECO:0000256" key="3">
    <source>
        <dbReference type="ARBA" id="ARBA00004286"/>
    </source>
</evidence>
<feature type="non-terminal residue" evidence="19">
    <location>
        <position position="1"/>
    </location>
</feature>
<dbReference type="Proteomes" id="UP000258309">
    <property type="component" value="Unassembled WGS sequence"/>
</dbReference>
<dbReference type="AlphaFoldDB" id="A0A3E2HRL3"/>
<dbReference type="PANTHER" id="PTHR11361">
    <property type="entry name" value="DNA MISMATCH REPAIR PROTEIN MUTS FAMILY MEMBER"/>
    <property type="match status" value="1"/>
</dbReference>
<dbReference type="OMA" id="CSVYFMP"/>
<comment type="similarity">
    <text evidence="5">Belongs to the DNA mismatch repair MutS family.</text>
</comment>
<feature type="non-terminal residue" evidence="19">
    <location>
        <position position="1047"/>
    </location>
</feature>
<dbReference type="GO" id="GO:0012505">
    <property type="term" value="C:endomembrane system"/>
    <property type="evidence" value="ECO:0007669"/>
    <property type="project" value="UniProtKB-SubCell"/>
</dbReference>
<dbReference type="STRING" id="5539.A0A3E2HRL3"/>
<dbReference type="InterPro" id="IPR036187">
    <property type="entry name" value="DNA_mismatch_repair_MutS_sf"/>
</dbReference>
<dbReference type="GO" id="GO:0006298">
    <property type="term" value="P:mismatch repair"/>
    <property type="evidence" value="ECO:0007669"/>
    <property type="project" value="InterPro"/>
</dbReference>
<feature type="domain" description="DNA mismatch repair proteins mutS family" evidence="18">
    <location>
        <begin position="861"/>
        <end position="877"/>
    </location>
</feature>
<evidence type="ECO:0000256" key="4">
    <source>
        <dbReference type="ARBA" id="ARBA00006109"/>
    </source>
</evidence>
<organism evidence="19 20">
    <name type="scientific">Scytalidium lignicola</name>
    <name type="common">Hyphomycete</name>
    <dbReference type="NCBI Taxonomy" id="5539"/>
    <lineage>
        <taxon>Eukaryota</taxon>
        <taxon>Fungi</taxon>
        <taxon>Dikarya</taxon>
        <taxon>Ascomycota</taxon>
        <taxon>Pezizomycotina</taxon>
        <taxon>Leotiomycetes</taxon>
        <taxon>Leotiomycetes incertae sedis</taxon>
        <taxon>Scytalidium</taxon>
    </lineage>
</organism>
<keyword evidence="12" id="KW-0472">Membrane</keyword>
<evidence type="ECO:0000256" key="5">
    <source>
        <dbReference type="ARBA" id="ARBA00006271"/>
    </source>
</evidence>
<evidence type="ECO:0000256" key="15">
    <source>
        <dbReference type="ARBA" id="ARBA00073549"/>
    </source>
</evidence>
<sequence>MTLVTKSITSFGLLLLVHACYSAHEHLALHSTSRAALSSLTSHGVSASTSASLPLDISIETIVAVFVICVGLVLGTPELRPIQWRVYAGKIEREGEKGFIQSNGQVDKDYQGNPFKVLESRPGFIDIRKQRREFAKWVREGESTLEGSLGSSHQQLFTPTLNRNEDAFLASGAETNGGTSQLEEPDAFNDIIMAADMKARGGTIGCAYYVAREEILWLMEDIQMGGVEILERMKLHAQPTVVLISTKSDEILEEVLNKDAHGIDRDNDTNDIFGSYIIDSRPSSEFCYEAAKNKLLNLELDRDDTASVVFTTPGEGLTPDVVRETIGCAGAIVSYLSRRRSIGILPNDQDDLIPLRIKAIKPFRLSDLMFVNSDTLDALQIIQSESHPNYHMQGPNKSTSGDKEDLSVYGLFCHLACTSQGKRRLRRVFLRPTVDLSIINQRLNDISILLHPENSTSLESITKSLRRVKDIRPIIIHLQKGSSGICGSGSAIHSRIWKVIQQFNFHVLKIIDALSELVQKQSLTVAGMMIKEINTQGLHQIGKLITETVDFQRSIEQHRTAVLPGVDPELDAIKRTYDGMDTLLTEIATQLSVSLPEWARQYVENCIFFPQLGFLTVVTLDPETGKGKYEGEGTVNDIWEKMFVSENVCYYKNWRMKELDDYFGDLYGMICDREIEIIHELAVKVLEHEDLLVLASDLSGDLDCLMALALGARRYQLVSPHMTTENIIHIEEGRHLLQELTVPFYVPNNCTLLGGPGDDAGDTEGLSDHLPISRPASESPSILIMTGPNYSGKSVYLKQIAIIVYMAHIGSFVPAKRAVIGITDKLLTRITTRESVSKNQSAFMIDLQQVAMAINLATRRSLLIIDEFGKGTNGIDGAGLTCGIFHHFLNLGTNNPKVLGATHFHEIFENGFLTDEPKLSFGHMEVMVNAEADEVEDQITYLYKFVSGRSTSSFGTVCASMNGIDRVIVERADELILLSARGEDLVAACAKVSDEEAQELKNAELIGRKFLEHDFSNPDENRHAAVDIRELLQKILTISNTSTEEVE</sequence>
<dbReference type="Pfam" id="PF05192">
    <property type="entry name" value="MutS_III"/>
    <property type="match status" value="1"/>
</dbReference>
<comment type="similarity">
    <text evidence="4">Belongs to the membrane magnesium transporter (TC 1.A.67) family.</text>
</comment>
<evidence type="ECO:0000313" key="19">
    <source>
        <dbReference type="EMBL" id="RFU35986.1"/>
    </source>
</evidence>
<dbReference type="Pfam" id="PF00488">
    <property type="entry name" value="MutS_V"/>
    <property type="match status" value="1"/>
</dbReference>
<dbReference type="CDD" id="cd03281">
    <property type="entry name" value="ABC_MSH5_euk"/>
    <property type="match status" value="1"/>
</dbReference>
<protein>
    <recommendedName>
        <fullName evidence="15">DNA mismatch repair protein MSH5</fullName>
    </recommendedName>
    <alternativeName>
        <fullName evidence="16">MutS protein homolog 5</fullName>
    </alternativeName>
</protein>
<dbReference type="GO" id="GO:0005694">
    <property type="term" value="C:chromosome"/>
    <property type="evidence" value="ECO:0007669"/>
    <property type="project" value="UniProtKB-SubCell"/>
</dbReference>
<dbReference type="GO" id="GO:0051026">
    <property type="term" value="P:chiasma assembly"/>
    <property type="evidence" value="ECO:0007669"/>
    <property type="project" value="UniProtKB-ARBA"/>
</dbReference>
<dbReference type="SUPFAM" id="SSF48334">
    <property type="entry name" value="DNA repair protein MutS, domain III"/>
    <property type="match status" value="1"/>
</dbReference>
<dbReference type="PROSITE" id="PS00486">
    <property type="entry name" value="DNA_MISMATCH_REPAIR_2"/>
    <property type="match status" value="1"/>
</dbReference>
<keyword evidence="8" id="KW-0547">Nucleotide-binding</keyword>
<keyword evidence="9" id="KW-0067">ATP-binding</keyword>
<evidence type="ECO:0000256" key="8">
    <source>
        <dbReference type="ARBA" id="ARBA00022741"/>
    </source>
</evidence>
<dbReference type="SUPFAM" id="SSF52540">
    <property type="entry name" value="P-loop containing nucleoside triphosphate hydrolases"/>
    <property type="match status" value="1"/>
</dbReference>
<dbReference type="Gene3D" id="1.10.1420.10">
    <property type="match status" value="1"/>
</dbReference>
<evidence type="ECO:0000256" key="11">
    <source>
        <dbReference type="ARBA" id="ARBA00023125"/>
    </source>
</evidence>
<evidence type="ECO:0000313" key="20">
    <source>
        <dbReference type="Proteomes" id="UP000258309"/>
    </source>
</evidence>
<keyword evidence="17" id="KW-0732">Signal</keyword>
<dbReference type="PANTHER" id="PTHR11361:SF20">
    <property type="entry name" value="MUTS PROTEIN HOMOLOG 5"/>
    <property type="match status" value="1"/>
</dbReference>
<reference evidence="19 20" key="1">
    <citation type="submission" date="2018-05" db="EMBL/GenBank/DDBJ databases">
        <title>Draft genome sequence of Scytalidium lignicola DSM 105466, a ubiquitous saprotrophic fungus.</title>
        <authorList>
            <person name="Buettner E."/>
            <person name="Gebauer A.M."/>
            <person name="Hofrichter M."/>
            <person name="Liers C."/>
            <person name="Kellner H."/>
        </authorList>
    </citation>
    <scope>NUCLEOTIDE SEQUENCE [LARGE SCALE GENOMIC DNA]</scope>
    <source>
        <strain evidence="19 20">DSM 105466</strain>
    </source>
</reference>
<dbReference type="GO" id="GO:0005524">
    <property type="term" value="F:ATP binding"/>
    <property type="evidence" value="ECO:0007669"/>
    <property type="project" value="UniProtKB-KW"/>
</dbReference>
<evidence type="ECO:0000256" key="6">
    <source>
        <dbReference type="ARBA" id="ARBA00022454"/>
    </source>
</evidence>
<dbReference type="SMART" id="SM00533">
    <property type="entry name" value="MUTSd"/>
    <property type="match status" value="1"/>
</dbReference>